<dbReference type="Proteomes" id="UP000789920">
    <property type="component" value="Unassembled WGS sequence"/>
</dbReference>
<comment type="caution">
    <text evidence="1">The sequence shown here is derived from an EMBL/GenBank/DDBJ whole genome shotgun (WGS) entry which is preliminary data.</text>
</comment>
<protein>
    <submittedName>
        <fullName evidence="1">13213_t:CDS:1</fullName>
    </submittedName>
</protein>
<gene>
    <name evidence="1" type="ORF">RPERSI_LOCUS19940</name>
</gene>
<reference evidence="1" key="1">
    <citation type="submission" date="2021-06" db="EMBL/GenBank/DDBJ databases">
        <authorList>
            <person name="Kallberg Y."/>
            <person name="Tangrot J."/>
            <person name="Rosling A."/>
        </authorList>
    </citation>
    <scope>NUCLEOTIDE SEQUENCE</scope>
    <source>
        <strain evidence="1">MA461A</strain>
    </source>
</reference>
<evidence type="ECO:0000313" key="2">
    <source>
        <dbReference type="Proteomes" id="UP000789920"/>
    </source>
</evidence>
<sequence length="447" mass="50663">MIHAREPLAEFWRVNETEVPKFLSNEATLSVVDQILQEEILNKHDSIFGGSVINAKANQIYVYTIDTNKANVIISNSKEIDPYRDLLIVLNVRNSFSLSKGNFDKIVTQARTKKYFLQGVTIYIDILRNNVVVYLGSTERKEYEKFVKAISKFNPIIEYPDRPPLYKKPRKINDNEPLNEEIIFHDRANHYSANFKARGASNDYLYPHDGKHNIQSRNLDIVFFNGDRIYNSRGGCTVGFRARNATVDYLVTAGHFIFLTGHLKSYYMNVIFDREVKQVHVGTAAQYKMNSEHGLIKIRHQEIKHSANIIHRESIDPNNPRSDKRVVKELFVAGHKDLRSYGVHICKAGYVTGTLCGEIIALNGIQIGVINGELQFSPNLYVAKSNIQDFNLPGDSGGPGFSYIRDLKWVSLNSITVARKPFMAALQPLGLILDDTALNIVKTGDNL</sequence>
<proteinExistence type="predicted"/>
<accession>A0ACA9RJL0</accession>
<keyword evidence="2" id="KW-1185">Reference proteome</keyword>
<evidence type="ECO:0000313" key="1">
    <source>
        <dbReference type="EMBL" id="CAG8795357.1"/>
    </source>
</evidence>
<name>A0ACA9RJL0_9GLOM</name>
<organism evidence="1 2">
    <name type="scientific">Racocetra persica</name>
    <dbReference type="NCBI Taxonomy" id="160502"/>
    <lineage>
        <taxon>Eukaryota</taxon>
        <taxon>Fungi</taxon>
        <taxon>Fungi incertae sedis</taxon>
        <taxon>Mucoromycota</taxon>
        <taxon>Glomeromycotina</taxon>
        <taxon>Glomeromycetes</taxon>
        <taxon>Diversisporales</taxon>
        <taxon>Gigasporaceae</taxon>
        <taxon>Racocetra</taxon>
    </lineage>
</organism>
<dbReference type="EMBL" id="CAJVQC010055433">
    <property type="protein sequence ID" value="CAG8795357.1"/>
    <property type="molecule type" value="Genomic_DNA"/>
</dbReference>